<dbReference type="EMBL" id="UGRI01000001">
    <property type="protein sequence ID" value="SUA20148.1"/>
    <property type="molecule type" value="Genomic_DNA"/>
</dbReference>
<dbReference type="AlphaFoldDB" id="A0A378VV64"/>
<evidence type="ECO:0000259" key="7">
    <source>
        <dbReference type="PROSITE" id="PS50850"/>
    </source>
</evidence>
<gene>
    <name evidence="8" type="primary">bcr</name>
    <name evidence="8" type="ORF">NCTC11421_00228</name>
</gene>
<dbReference type="PANTHER" id="PTHR23502">
    <property type="entry name" value="MAJOR FACILITATOR SUPERFAMILY"/>
    <property type="match status" value="1"/>
</dbReference>
<evidence type="ECO:0000256" key="3">
    <source>
        <dbReference type="ARBA" id="ARBA00022692"/>
    </source>
</evidence>
<dbReference type="Pfam" id="PF07690">
    <property type="entry name" value="MFS_1"/>
    <property type="match status" value="1"/>
</dbReference>
<feature type="transmembrane region" description="Helical" evidence="6">
    <location>
        <begin position="81"/>
        <end position="103"/>
    </location>
</feature>
<dbReference type="Gene3D" id="1.20.1720.10">
    <property type="entry name" value="Multidrug resistance protein D"/>
    <property type="match status" value="1"/>
</dbReference>
<feature type="transmembrane region" description="Helical" evidence="6">
    <location>
        <begin position="23"/>
        <end position="44"/>
    </location>
</feature>
<feature type="transmembrane region" description="Helical" evidence="6">
    <location>
        <begin position="199"/>
        <end position="219"/>
    </location>
</feature>
<dbReference type="GO" id="GO:0022857">
    <property type="term" value="F:transmembrane transporter activity"/>
    <property type="evidence" value="ECO:0007669"/>
    <property type="project" value="InterPro"/>
</dbReference>
<evidence type="ECO:0000256" key="6">
    <source>
        <dbReference type="SAM" id="Phobius"/>
    </source>
</evidence>
<feature type="transmembrane region" description="Helical" evidence="6">
    <location>
        <begin position="50"/>
        <end position="69"/>
    </location>
</feature>
<dbReference type="PROSITE" id="PS50850">
    <property type="entry name" value="MFS"/>
    <property type="match status" value="1"/>
</dbReference>
<accession>A0A378VV64</accession>
<evidence type="ECO:0000256" key="4">
    <source>
        <dbReference type="ARBA" id="ARBA00022989"/>
    </source>
</evidence>
<proteinExistence type="predicted"/>
<protein>
    <submittedName>
        <fullName evidence="8">Putative drug resistance protein</fullName>
    </submittedName>
</protein>
<comment type="subcellular location">
    <subcellularLocation>
        <location evidence="1">Membrane</location>
        <topology evidence="1">Multi-pass membrane protein</topology>
    </subcellularLocation>
</comment>
<dbReference type="InterPro" id="IPR011701">
    <property type="entry name" value="MFS"/>
</dbReference>
<organism evidence="8">
    <name type="scientific">Neisseria gonorrhoeae</name>
    <dbReference type="NCBI Taxonomy" id="485"/>
    <lineage>
        <taxon>Bacteria</taxon>
        <taxon>Pseudomonadati</taxon>
        <taxon>Pseudomonadota</taxon>
        <taxon>Betaproteobacteria</taxon>
        <taxon>Neisseriales</taxon>
        <taxon>Neisseriaceae</taxon>
        <taxon>Neisseria</taxon>
    </lineage>
</organism>
<keyword evidence="3 6" id="KW-0812">Transmembrane</keyword>
<dbReference type="InterPro" id="IPR036259">
    <property type="entry name" value="MFS_trans_sf"/>
</dbReference>
<evidence type="ECO:0000313" key="8">
    <source>
        <dbReference type="EMBL" id="SUA20148.1"/>
    </source>
</evidence>
<evidence type="ECO:0000256" key="2">
    <source>
        <dbReference type="ARBA" id="ARBA00022448"/>
    </source>
</evidence>
<keyword evidence="5 6" id="KW-0472">Membrane</keyword>
<dbReference type="InterPro" id="IPR020846">
    <property type="entry name" value="MFS_dom"/>
</dbReference>
<feature type="domain" description="Major facilitator superfamily (MFS) profile" evidence="7">
    <location>
        <begin position="1"/>
        <end position="261"/>
    </location>
</feature>
<sequence>MFGTAFGQVAGGAVSDIKGRKPVALTGLIVYCLAVAAIVFASSAEQLLNLRAVQAFGAGMAVVIVGAMVRDYYSGRKAAQMFALIGIILMVVPMAAPMVGALLQGLGGWRAIFVFLAAYSPVLPGLVQYFLPNPAVGGKIGRDVFGLVAGRFKRVLKTRAAMGYLFFQAFSFGSMFAFLTESSFVYRQLYHVTPHRYAWVFALNIITMMFSAALPRGGLKPARIRKASCCGGLSSNLPPTRPNSPPCCFSGCPRFGCRLRA</sequence>
<evidence type="ECO:0000256" key="5">
    <source>
        <dbReference type="ARBA" id="ARBA00023136"/>
    </source>
</evidence>
<keyword evidence="4 6" id="KW-1133">Transmembrane helix</keyword>
<keyword evidence="2" id="KW-0813">Transport</keyword>
<dbReference type="GO" id="GO:1990961">
    <property type="term" value="P:xenobiotic detoxification by transmembrane export across the plasma membrane"/>
    <property type="evidence" value="ECO:0007669"/>
    <property type="project" value="TreeGrafter"/>
</dbReference>
<dbReference type="GO" id="GO:0005886">
    <property type="term" value="C:plasma membrane"/>
    <property type="evidence" value="ECO:0007669"/>
    <property type="project" value="TreeGrafter"/>
</dbReference>
<reference evidence="8" key="1">
    <citation type="submission" date="2018-06" db="EMBL/GenBank/DDBJ databases">
        <authorList>
            <consortium name="Pathogen Informatics"/>
            <person name="Doyle S."/>
        </authorList>
    </citation>
    <scope>NUCLEOTIDE SEQUENCE [LARGE SCALE GENOMIC DNA]</scope>
    <source>
        <strain evidence="8">NCTC11421</strain>
    </source>
</reference>
<evidence type="ECO:0000256" key="1">
    <source>
        <dbReference type="ARBA" id="ARBA00004141"/>
    </source>
</evidence>
<dbReference type="SUPFAM" id="SSF103473">
    <property type="entry name" value="MFS general substrate transporter"/>
    <property type="match status" value="1"/>
</dbReference>
<feature type="transmembrane region" description="Helical" evidence="6">
    <location>
        <begin position="109"/>
        <end position="131"/>
    </location>
</feature>
<dbReference type="PANTHER" id="PTHR23502:SF132">
    <property type="entry name" value="POLYAMINE TRANSPORTER 2-RELATED"/>
    <property type="match status" value="1"/>
</dbReference>
<name>A0A378VV64_NEIGO</name>
<feature type="transmembrane region" description="Helical" evidence="6">
    <location>
        <begin position="161"/>
        <end position="179"/>
    </location>
</feature>